<proteinExistence type="predicted"/>
<evidence type="ECO:0000313" key="2">
    <source>
        <dbReference type="Proteomes" id="UP000235682"/>
    </source>
</evidence>
<dbReference type="AlphaFoldDB" id="A0A1G8JGR3"/>
<dbReference type="RefSeq" id="WP_092084187.1">
    <property type="nucleotide sequence ID" value="NZ_FNEL01000005.1"/>
</dbReference>
<evidence type="ECO:0000313" key="1">
    <source>
        <dbReference type="EMBL" id="PMC58615.1"/>
    </source>
</evidence>
<dbReference type="EMBL" id="PNHE01000009">
    <property type="protein sequence ID" value="PMC58615.1"/>
    <property type="molecule type" value="Genomic_DNA"/>
</dbReference>
<name>A0A1G8JGR3_9LACT</name>
<organism evidence="1 2">
    <name type="scientific">Dolosicoccus paucivorans</name>
    <dbReference type="NCBI Taxonomy" id="84521"/>
    <lineage>
        <taxon>Bacteria</taxon>
        <taxon>Bacillati</taxon>
        <taxon>Bacillota</taxon>
        <taxon>Bacilli</taxon>
        <taxon>Lactobacillales</taxon>
        <taxon>Aerococcaceae</taxon>
        <taxon>Dolosicoccus</taxon>
    </lineage>
</organism>
<keyword evidence="2" id="KW-1185">Reference proteome</keyword>
<protein>
    <recommendedName>
        <fullName evidence="3">DUF3196 domain-containing protein</fullName>
    </recommendedName>
</protein>
<dbReference type="Proteomes" id="UP000235682">
    <property type="component" value="Unassembled WGS sequence"/>
</dbReference>
<accession>A0A1G8JGR3</accession>
<reference evidence="1 2" key="1">
    <citation type="submission" date="2017-09" db="EMBL/GenBank/DDBJ databases">
        <title>Bacterial strain isolated from the female urinary microbiota.</title>
        <authorList>
            <person name="Thomas-White K."/>
            <person name="Kumar N."/>
            <person name="Forster S."/>
            <person name="Putonti C."/>
            <person name="Lawley T."/>
            <person name="Wolfe A.J."/>
        </authorList>
    </citation>
    <scope>NUCLEOTIDE SEQUENCE [LARGE SCALE GENOMIC DNA]</scope>
    <source>
        <strain evidence="1 2">UMB0852</strain>
    </source>
</reference>
<evidence type="ECO:0008006" key="3">
    <source>
        <dbReference type="Google" id="ProtNLM"/>
    </source>
</evidence>
<gene>
    <name evidence="1" type="ORF">CJ205_03275</name>
</gene>
<comment type="caution">
    <text evidence="1">The sequence shown here is derived from an EMBL/GenBank/DDBJ whole genome shotgun (WGS) entry which is preliminary data.</text>
</comment>
<sequence length="329" mass="38234">MSNIIQFPMNGDYLLDHAMDLLDEGKVDEALDTLEEGFKLTQEETLQAQIVGLFAETCFGYKLSSRLESFWKTHFKSKKDILKHSRYQAPYFISISLMVPTGHELLSELYLLKEHVTDPSLLGHIDRSINRERELIDLFDKVQSVTSFDEMRKFLDTHYDQSVETATQLLRMGEKLDSLEMKEFFYLELLKHEMISPLIKKTALEDLSKDTSLAQKHPTIEYEWFGDVKTVHLDTLLPMNEDPIFLEGFALITDYFSNNNPHLVMEGIGLYEHCYSFVYPFAEEVFGNDIQSFVDILLDPSKTETSRYRPLMELIEIQMVNLFEGPHSL</sequence>